<protein>
    <submittedName>
        <fullName evidence="1">Uncharacterized protein</fullName>
    </submittedName>
</protein>
<proteinExistence type="predicted"/>
<evidence type="ECO:0000313" key="2">
    <source>
        <dbReference type="Proteomes" id="UP000054537"/>
    </source>
</evidence>
<dbReference type="STRING" id="1869.MB27_07260"/>
<dbReference type="OrthoDB" id="3279596at2"/>
<sequence length="375" mass="41476">MRRRTILAAGLGGVVVAGAAGLHLVRAGDDVPAERDPVPAAPPAVEDAVKIKTVEHWTGVYMRSWDYTERNATPLSRSKDSRDHYDLAYDVDSCTAMYRATGQRRFLDRGLGFLENVVAAAVPSASLNGSSFRDGYQGWASSKVGGGGDEFPLYESYLWRYGTNLLVAIKDTADAGLRDRYTRLLGFAEANVFDKWYSRGPKSHIHRERTHMSAHWALIAMNLAQLSADQTRRARCTAIADEISTRLRGQLRRNPAEPTAWFWNDVWGSAKQPGQDVGHGNGVVTYVVEAHDRDQGWSAADMAAFGSLLTKVVWPGGTTYRKFVDGTGSDNGWWSDGFVKLGRYDPAVQLRLERHQVVNDQFAANMALNARILRA</sequence>
<name>A0A0A6USG3_ACTUT</name>
<dbReference type="AlphaFoldDB" id="A0A0A6USG3"/>
<dbReference type="EMBL" id="JRTT01000007">
    <property type="protein sequence ID" value="KHD77928.1"/>
    <property type="molecule type" value="Genomic_DNA"/>
</dbReference>
<dbReference type="RefSeq" id="WP_043523402.1">
    <property type="nucleotide sequence ID" value="NZ_BAABKU010000013.1"/>
</dbReference>
<organism evidence="1 2">
    <name type="scientific">Actinoplanes utahensis</name>
    <dbReference type="NCBI Taxonomy" id="1869"/>
    <lineage>
        <taxon>Bacteria</taxon>
        <taxon>Bacillati</taxon>
        <taxon>Actinomycetota</taxon>
        <taxon>Actinomycetes</taxon>
        <taxon>Micromonosporales</taxon>
        <taxon>Micromonosporaceae</taxon>
        <taxon>Actinoplanes</taxon>
    </lineage>
</organism>
<dbReference type="eggNOG" id="ENOG5033Q6Y">
    <property type="taxonomic scope" value="Bacteria"/>
</dbReference>
<dbReference type="Proteomes" id="UP000054537">
    <property type="component" value="Unassembled WGS sequence"/>
</dbReference>
<reference evidence="1 2" key="1">
    <citation type="submission" date="2014-10" db="EMBL/GenBank/DDBJ databases">
        <title>Draft genome sequence of Actinoplanes utahensis NRRL 12052.</title>
        <authorList>
            <person name="Velasco-Bucheli B."/>
            <person name="del Cerro C."/>
            <person name="Hormigo D."/>
            <person name="Garcia J.L."/>
            <person name="Acebal C."/>
            <person name="Arroyo M."/>
            <person name="de la Mata I."/>
        </authorList>
    </citation>
    <scope>NUCLEOTIDE SEQUENCE [LARGE SCALE GENOMIC DNA]</scope>
    <source>
        <strain evidence="1 2">NRRL 12052</strain>
    </source>
</reference>
<gene>
    <name evidence="1" type="ORF">MB27_07260</name>
</gene>
<accession>A0A0A6USG3</accession>
<keyword evidence="2" id="KW-1185">Reference proteome</keyword>
<comment type="caution">
    <text evidence="1">The sequence shown here is derived from an EMBL/GenBank/DDBJ whole genome shotgun (WGS) entry which is preliminary data.</text>
</comment>
<evidence type="ECO:0000313" key="1">
    <source>
        <dbReference type="EMBL" id="KHD77928.1"/>
    </source>
</evidence>